<dbReference type="InterPro" id="IPR051330">
    <property type="entry name" value="Phosphatase_reg/MetRdx"/>
</dbReference>
<dbReference type="Proteomes" id="UP001162131">
    <property type="component" value="Unassembled WGS sequence"/>
</dbReference>
<evidence type="ECO:0000259" key="2">
    <source>
        <dbReference type="Pfam" id="PF13185"/>
    </source>
</evidence>
<dbReference type="PANTHER" id="PTHR21021">
    <property type="entry name" value="GAF/PUTATIVE CYTOSKELETAL PROTEIN"/>
    <property type="match status" value="1"/>
</dbReference>
<protein>
    <recommendedName>
        <fullName evidence="2">GAF domain-containing protein</fullName>
    </recommendedName>
</protein>
<dbReference type="GO" id="GO:0005829">
    <property type="term" value="C:cytosol"/>
    <property type="evidence" value="ECO:0007669"/>
    <property type="project" value="TreeGrafter"/>
</dbReference>
<dbReference type="InterPro" id="IPR029016">
    <property type="entry name" value="GAF-like_dom_sf"/>
</dbReference>
<name>A0AAU9J795_9CILI</name>
<accession>A0AAU9J795</accession>
<proteinExistence type="inferred from homology"/>
<reference evidence="3" key="1">
    <citation type="submission" date="2021-09" db="EMBL/GenBank/DDBJ databases">
        <authorList>
            <consortium name="AG Swart"/>
            <person name="Singh M."/>
            <person name="Singh A."/>
            <person name="Seah K."/>
            <person name="Emmerich C."/>
        </authorList>
    </citation>
    <scope>NUCLEOTIDE SEQUENCE</scope>
    <source>
        <strain evidence="3">ATCC30299</strain>
    </source>
</reference>
<sequence>MEKAQLYQEVLNELSEFFSHYQNLSDIAIMTTISSVIHMKFPQLVFVGFYITREANAVKYLEVGPYQGKVLACAKIDIGNGVCGTSAQRKQTIVVEDVNRFETYIACDCASKSEIVVPVLHNDEVTSVLDIDSDVLGYFTEVDKEWLERIISSFLTN</sequence>
<dbReference type="AlphaFoldDB" id="A0AAU9J795"/>
<dbReference type="Gene3D" id="3.30.450.40">
    <property type="match status" value="1"/>
</dbReference>
<comment type="similarity">
    <text evidence="1">Belongs to the free Met sulfoxide reductase family.</text>
</comment>
<dbReference type="InterPro" id="IPR003018">
    <property type="entry name" value="GAF"/>
</dbReference>
<feature type="domain" description="GAF" evidence="2">
    <location>
        <begin position="62"/>
        <end position="151"/>
    </location>
</feature>
<evidence type="ECO:0000256" key="1">
    <source>
        <dbReference type="ARBA" id="ARBA00038454"/>
    </source>
</evidence>
<comment type="caution">
    <text evidence="3">The sequence shown here is derived from an EMBL/GenBank/DDBJ whole genome shotgun (WGS) entry which is preliminary data.</text>
</comment>
<keyword evidence="4" id="KW-1185">Reference proteome</keyword>
<dbReference type="EMBL" id="CAJZBQ010000023">
    <property type="protein sequence ID" value="CAG9319442.1"/>
    <property type="molecule type" value="Genomic_DNA"/>
</dbReference>
<organism evidence="3 4">
    <name type="scientific">Blepharisma stoltei</name>
    <dbReference type="NCBI Taxonomy" id="1481888"/>
    <lineage>
        <taxon>Eukaryota</taxon>
        <taxon>Sar</taxon>
        <taxon>Alveolata</taxon>
        <taxon>Ciliophora</taxon>
        <taxon>Postciliodesmatophora</taxon>
        <taxon>Heterotrichea</taxon>
        <taxon>Heterotrichida</taxon>
        <taxon>Blepharismidae</taxon>
        <taxon>Blepharisma</taxon>
    </lineage>
</organism>
<evidence type="ECO:0000313" key="4">
    <source>
        <dbReference type="Proteomes" id="UP001162131"/>
    </source>
</evidence>
<evidence type="ECO:0000313" key="3">
    <source>
        <dbReference type="EMBL" id="CAG9319442.1"/>
    </source>
</evidence>
<dbReference type="PANTHER" id="PTHR21021:SF15">
    <property type="entry name" value="FREE METHIONINE-R-SULFOXIDE REDUCTASE"/>
    <property type="match status" value="1"/>
</dbReference>
<dbReference type="Pfam" id="PF13185">
    <property type="entry name" value="GAF_2"/>
    <property type="match status" value="1"/>
</dbReference>
<dbReference type="SUPFAM" id="SSF55781">
    <property type="entry name" value="GAF domain-like"/>
    <property type="match status" value="1"/>
</dbReference>
<gene>
    <name evidence="3" type="ORF">BSTOLATCC_MIC23999</name>
</gene>
<dbReference type="GO" id="GO:0033745">
    <property type="term" value="F:L-methionine-(R)-S-oxide reductase activity"/>
    <property type="evidence" value="ECO:0007669"/>
    <property type="project" value="TreeGrafter"/>
</dbReference>